<keyword evidence="2" id="KW-1185">Reference proteome</keyword>
<proteinExistence type="predicted"/>
<reference evidence="1" key="2">
    <citation type="submission" date="2021-09" db="EMBL/GenBank/DDBJ databases">
        <authorList>
            <person name="Jia N."/>
            <person name="Wang J."/>
            <person name="Shi W."/>
            <person name="Du L."/>
            <person name="Sun Y."/>
            <person name="Zhan W."/>
            <person name="Jiang J."/>
            <person name="Wang Q."/>
            <person name="Zhang B."/>
            <person name="Ji P."/>
            <person name="Sakyi L.B."/>
            <person name="Cui X."/>
            <person name="Yuan T."/>
            <person name="Jiang B."/>
            <person name="Yang W."/>
            <person name="Lam T.T.-Y."/>
            <person name="Chang Q."/>
            <person name="Ding S."/>
            <person name="Wang X."/>
            <person name="Zhu J."/>
            <person name="Ruan X."/>
            <person name="Zhao L."/>
            <person name="Wei J."/>
            <person name="Que T."/>
            <person name="Du C."/>
            <person name="Cheng J."/>
            <person name="Dai P."/>
            <person name="Han X."/>
            <person name="Huang E."/>
            <person name="Gao Y."/>
            <person name="Liu J."/>
            <person name="Shao H."/>
            <person name="Ye R."/>
            <person name="Li L."/>
            <person name="Wei W."/>
            <person name="Wang X."/>
            <person name="Wang C."/>
            <person name="Huo Q."/>
            <person name="Li W."/>
            <person name="Guo W."/>
            <person name="Chen H."/>
            <person name="Chen S."/>
            <person name="Zhou L."/>
            <person name="Zhou L."/>
            <person name="Ni X."/>
            <person name="Tian J."/>
            <person name="Zhou Y."/>
            <person name="Sheng Y."/>
            <person name="Liu T."/>
            <person name="Pan Y."/>
            <person name="Xia L."/>
            <person name="Li J."/>
            <person name="Zhao F."/>
            <person name="Cao W."/>
        </authorList>
    </citation>
    <scope>NUCLEOTIDE SEQUENCE</scope>
    <source>
        <strain evidence="1">Rmic-2018</strain>
        <tissue evidence="1">Larvae</tissue>
    </source>
</reference>
<reference evidence="1" key="1">
    <citation type="journal article" date="2020" name="Cell">
        <title>Large-Scale Comparative Analyses of Tick Genomes Elucidate Their Genetic Diversity and Vector Capacities.</title>
        <authorList>
            <consortium name="Tick Genome and Microbiome Consortium (TIGMIC)"/>
            <person name="Jia N."/>
            <person name="Wang J."/>
            <person name="Shi W."/>
            <person name="Du L."/>
            <person name="Sun Y."/>
            <person name="Zhan W."/>
            <person name="Jiang J.F."/>
            <person name="Wang Q."/>
            <person name="Zhang B."/>
            <person name="Ji P."/>
            <person name="Bell-Sakyi L."/>
            <person name="Cui X.M."/>
            <person name="Yuan T.T."/>
            <person name="Jiang B.G."/>
            <person name="Yang W.F."/>
            <person name="Lam T.T."/>
            <person name="Chang Q.C."/>
            <person name="Ding S.J."/>
            <person name="Wang X.J."/>
            <person name="Zhu J.G."/>
            <person name="Ruan X.D."/>
            <person name="Zhao L."/>
            <person name="Wei J.T."/>
            <person name="Ye R.Z."/>
            <person name="Que T.C."/>
            <person name="Du C.H."/>
            <person name="Zhou Y.H."/>
            <person name="Cheng J.X."/>
            <person name="Dai P.F."/>
            <person name="Guo W.B."/>
            <person name="Han X.H."/>
            <person name="Huang E.J."/>
            <person name="Li L.F."/>
            <person name="Wei W."/>
            <person name="Gao Y.C."/>
            <person name="Liu J.Z."/>
            <person name="Shao H.Z."/>
            <person name="Wang X."/>
            <person name="Wang C.C."/>
            <person name="Yang T.C."/>
            <person name="Huo Q.B."/>
            <person name="Li W."/>
            <person name="Chen H.Y."/>
            <person name="Chen S.E."/>
            <person name="Zhou L.G."/>
            <person name="Ni X.B."/>
            <person name="Tian J.H."/>
            <person name="Sheng Y."/>
            <person name="Liu T."/>
            <person name="Pan Y.S."/>
            <person name="Xia L.Y."/>
            <person name="Li J."/>
            <person name="Zhao F."/>
            <person name="Cao W.C."/>
        </authorList>
    </citation>
    <scope>NUCLEOTIDE SEQUENCE</scope>
    <source>
        <strain evidence="1">Rmic-2018</strain>
    </source>
</reference>
<evidence type="ECO:0000313" key="1">
    <source>
        <dbReference type="EMBL" id="KAH8032288.1"/>
    </source>
</evidence>
<evidence type="ECO:0000313" key="2">
    <source>
        <dbReference type="Proteomes" id="UP000821866"/>
    </source>
</evidence>
<gene>
    <name evidence="1" type="ORF">HPB51_024065</name>
</gene>
<accession>A0A9J6EE49</accession>
<dbReference type="Proteomes" id="UP000821866">
    <property type="component" value="Chromosome 3"/>
</dbReference>
<dbReference type="EMBL" id="JABSTU010000005">
    <property type="protein sequence ID" value="KAH8032288.1"/>
    <property type="molecule type" value="Genomic_DNA"/>
</dbReference>
<protein>
    <submittedName>
        <fullName evidence="1">Uncharacterized protein</fullName>
    </submittedName>
</protein>
<organism evidence="1 2">
    <name type="scientific">Rhipicephalus microplus</name>
    <name type="common">Cattle tick</name>
    <name type="synonym">Boophilus microplus</name>
    <dbReference type="NCBI Taxonomy" id="6941"/>
    <lineage>
        <taxon>Eukaryota</taxon>
        <taxon>Metazoa</taxon>
        <taxon>Ecdysozoa</taxon>
        <taxon>Arthropoda</taxon>
        <taxon>Chelicerata</taxon>
        <taxon>Arachnida</taxon>
        <taxon>Acari</taxon>
        <taxon>Parasitiformes</taxon>
        <taxon>Ixodida</taxon>
        <taxon>Ixodoidea</taxon>
        <taxon>Ixodidae</taxon>
        <taxon>Rhipicephalinae</taxon>
        <taxon>Rhipicephalus</taxon>
        <taxon>Boophilus</taxon>
    </lineage>
</organism>
<dbReference type="AlphaFoldDB" id="A0A9J6EE49"/>
<sequence>MDITCGGTVNQTVAEATKTMLDNKTMETTSIETTSHNQSALASFKTTLGDRSMDMTRVCGTSVLEQTITSMHRTHVISDTGMDVTVGPQDTVTGGDATVRLQQTMNMTCPVGSTSFATGASDEVDAGVVPSGEAAKGNCAIASPSGMFDIAAFVASNRKHDCAEFLGSKPGELESGRTDTSPATAAQKIEPFNLAAFVSLNRRNDPSEIIGKAAKCILEPASTQPAPVPWETSLSDQGNVDMKGAMKEIDTPGVVCTNGNLTSAIGQFDIAAFVATNRRNDACMLMGGHAESTGMAPMLPSPRAPAFHSATSFRAGYKSAQKFTREADNTHLSSMETSATTDYRAVTMNVTDLDMTTGPEADLGTESSEPALTLQNRTIMTDVMSMTCAGFPGPEATLNDVRES</sequence>
<name>A0A9J6EE49_RHIMP</name>
<comment type="caution">
    <text evidence="1">The sequence shown here is derived from an EMBL/GenBank/DDBJ whole genome shotgun (WGS) entry which is preliminary data.</text>
</comment>